<dbReference type="SUPFAM" id="SSF51905">
    <property type="entry name" value="FAD/NAD(P)-binding domain"/>
    <property type="match status" value="2"/>
</dbReference>
<protein>
    <recommendedName>
        <fullName evidence="7">Dimethylaniline monooxygenase</fullName>
    </recommendedName>
</protein>
<dbReference type="InterPro" id="IPR036188">
    <property type="entry name" value="FAD/NAD-bd_sf"/>
</dbReference>
<dbReference type="InterPro" id="IPR050346">
    <property type="entry name" value="FMO-like"/>
</dbReference>
<dbReference type="AlphaFoldDB" id="A0A218Z0W1"/>
<dbReference type="GO" id="GO:0050660">
    <property type="term" value="F:flavin adenine dinucleotide binding"/>
    <property type="evidence" value="ECO:0007669"/>
    <property type="project" value="InterPro"/>
</dbReference>
<organism evidence="5 6">
    <name type="scientific">Diplocarpon coronariae</name>
    <dbReference type="NCBI Taxonomy" id="2795749"/>
    <lineage>
        <taxon>Eukaryota</taxon>
        <taxon>Fungi</taxon>
        <taxon>Dikarya</taxon>
        <taxon>Ascomycota</taxon>
        <taxon>Pezizomycotina</taxon>
        <taxon>Leotiomycetes</taxon>
        <taxon>Helotiales</taxon>
        <taxon>Drepanopezizaceae</taxon>
        <taxon>Diplocarpon</taxon>
    </lineage>
</organism>
<keyword evidence="4" id="KW-0560">Oxidoreductase</keyword>
<comment type="caution">
    <text evidence="5">The sequence shown here is derived from an EMBL/GenBank/DDBJ whole genome shotgun (WGS) entry which is preliminary data.</text>
</comment>
<gene>
    <name evidence="5" type="ORF">B2J93_5540</name>
</gene>
<reference evidence="5 6" key="1">
    <citation type="submission" date="2017-04" db="EMBL/GenBank/DDBJ databases">
        <title>Draft genome sequence of Marssonina coronaria NL1: causal agent of apple blotch.</title>
        <authorList>
            <person name="Cheng Q."/>
        </authorList>
    </citation>
    <scope>NUCLEOTIDE SEQUENCE [LARGE SCALE GENOMIC DNA]</scope>
    <source>
        <strain evidence="5 6">NL1</strain>
    </source>
</reference>
<evidence type="ECO:0000313" key="5">
    <source>
        <dbReference type="EMBL" id="OWP01260.1"/>
    </source>
</evidence>
<evidence type="ECO:0000256" key="1">
    <source>
        <dbReference type="ARBA" id="ARBA00009183"/>
    </source>
</evidence>
<dbReference type="Gene3D" id="3.50.50.60">
    <property type="entry name" value="FAD/NAD(P)-binding domain"/>
    <property type="match status" value="2"/>
</dbReference>
<dbReference type="GO" id="GO:0004499">
    <property type="term" value="F:N,N-dimethylaniline monooxygenase activity"/>
    <property type="evidence" value="ECO:0007669"/>
    <property type="project" value="InterPro"/>
</dbReference>
<dbReference type="Pfam" id="PF00743">
    <property type="entry name" value="FMO-like"/>
    <property type="match status" value="2"/>
</dbReference>
<proteinExistence type="inferred from homology"/>
<name>A0A218Z0W1_9HELO</name>
<evidence type="ECO:0008006" key="7">
    <source>
        <dbReference type="Google" id="ProtNLM"/>
    </source>
</evidence>
<dbReference type="Proteomes" id="UP000242519">
    <property type="component" value="Unassembled WGS sequence"/>
</dbReference>
<evidence type="ECO:0000256" key="4">
    <source>
        <dbReference type="ARBA" id="ARBA00023002"/>
    </source>
</evidence>
<dbReference type="PANTHER" id="PTHR23023">
    <property type="entry name" value="DIMETHYLANILINE MONOOXYGENASE"/>
    <property type="match status" value="1"/>
</dbReference>
<dbReference type="GO" id="GO:0050661">
    <property type="term" value="F:NADP binding"/>
    <property type="evidence" value="ECO:0007669"/>
    <property type="project" value="InterPro"/>
</dbReference>
<dbReference type="EMBL" id="MZNU01000281">
    <property type="protein sequence ID" value="OWP01260.1"/>
    <property type="molecule type" value="Genomic_DNA"/>
</dbReference>
<sequence>MAPVRSVAIIGAGPAGAITVDALAQEKAFHTIRVFERREKAGGCWIADPAGSVQQYPDLEKIANRTADETLPVPPELPATTPHNTRYRFAETSIYPALETNIDAFAMSFSQEPFPAERSALNVKRHGAESPFRHWKAVEGYLQSLLKRNGYQDLVTYKTTVERVHKDGVGGRWVLTLRRPLENGREDRWWTESFDAVVVASGHYTVPFIPHIPGLAELAHNFPGVVEHSKAWRGPEKYRGKRTVVVGASISGPDIAHAMADTTEVPLNCVVRGKCRFPPIIRNSRGSPSSPCRQDHPYFFDYAFQHPNILRRPPITHVSSDRETNERTVYFADGTKLVDVDHIVFGTGYSWTLHFLPGLASTIRNNRLPNLYQHVFWQGDPTLCFVGAVAAGFTFKVFEWQAVLAARFLAGRITLPPLEEQRRWERDRIACKGDGVLFSALYPAFEEYFEEVRKIAGEPTADGQGRALPKFEKWWREGFDRAHLKRIDMWKRANEEALQRIKREEGEGRKVYGQEVQTHGTVASHL</sequence>
<dbReference type="OrthoDB" id="66881at2759"/>
<accession>A0A218Z0W1</accession>
<comment type="similarity">
    <text evidence="1">Belongs to the FMO family.</text>
</comment>
<evidence type="ECO:0000313" key="6">
    <source>
        <dbReference type="Proteomes" id="UP000242519"/>
    </source>
</evidence>
<dbReference type="InterPro" id="IPR020946">
    <property type="entry name" value="Flavin_mOase-like"/>
</dbReference>
<dbReference type="PRINTS" id="PR00419">
    <property type="entry name" value="ADXRDTASE"/>
</dbReference>
<keyword evidence="2" id="KW-0285">Flavoprotein</keyword>
<keyword evidence="6" id="KW-1185">Reference proteome</keyword>
<keyword evidence="3" id="KW-0274">FAD</keyword>
<evidence type="ECO:0000256" key="2">
    <source>
        <dbReference type="ARBA" id="ARBA00022630"/>
    </source>
</evidence>
<evidence type="ECO:0000256" key="3">
    <source>
        <dbReference type="ARBA" id="ARBA00022827"/>
    </source>
</evidence>
<dbReference type="STRING" id="503106.A0A218Z0W1"/>
<dbReference type="InParanoid" id="A0A218Z0W1"/>